<dbReference type="Pfam" id="PF00378">
    <property type="entry name" value="ECH_1"/>
    <property type="match status" value="1"/>
</dbReference>
<evidence type="ECO:0000313" key="15">
    <source>
        <dbReference type="Proteomes" id="UP000596742"/>
    </source>
</evidence>
<evidence type="ECO:0000256" key="10">
    <source>
        <dbReference type="ARBA" id="ARBA00042182"/>
    </source>
</evidence>
<name>A0A8B6BQW5_MYTGA</name>
<comment type="function">
    <text evidence="12">Decarboxylates ethylmalonyl-CoA, a potentially toxic metabolite, to form butyryl-CoA, suggesting it might be involved in metabolite proofreading. Acts preferentially on (S)-ethylmalonyl-CoA but also has some activity on the (R)-isomer. Also has methylmalonyl-CoA decarboxylase activity at lower level.</text>
</comment>
<dbReference type="GO" id="GO:0006635">
    <property type="term" value="P:fatty acid beta-oxidation"/>
    <property type="evidence" value="ECO:0007669"/>
    <property type="project" value="TreeGrafter"/>
</dbReference>
<comment type="caution">
    <text evidence="14">The sequence shown here is derived from an EMBL/GenBank/DDBJ whole genome shotgun (WGS) entry which is preliminary data.</text>
</comment>
<dbReference type="InterPro" id="IPR001753">
    <property type="entry name" value="Enoyl-CoA_hydra/iso"/>
</dbReference>
<dbReference type="GO" id="GO:0004492">
    <property type="term" value="F:methyl/ethyl malonyl-CoA decarboxylase activity"/>
    <property type="evidence" value="ECO:0007669"/>
    <property type="project" value="UniProtKB-EC"/>
</dbReference>
<keyword evidence="4 14" id="KW-0456">Lyase</keyword>
<gene>
    <name evidence="14" type="ORF">MGAL_10B067014</name>
</gene>
<dbReference type="PROSITE" id="PS00166">
    <property type="entry name" value="ENOYL_COA_HYDRATASE"/>
    <property type="match status" value="1"/>
</dbReference>
<evidence type="ECO:0000313" key="14">
    <source>
        <dbReference type="EMBL" id="VDH93793.1"/>
    </source>
</evidence>
<dbReference type="PANTHER" id="PTHR11941:SF27">
    <property type="entry name" value="ETHYLMALONYL-COA DECARBOXYLASE"/>
    <property type="match status" value="1"/>
</dbReference>
<dbReference type="Gene3D" id="3.90.226.10">
    <property type="entry name" value="2-enoyl-CoA Hydratase, Chain A, domain 1"/>
    <property type="match status" value="1"/>
</dbReference>
<sequence length="293" mass="32071">MACSYFQFVRSSHRLVNLTGFTRRNCTKVHKAQDTLKHMTGGSVTLDKDEKSGIAVISLDNNKKKNALSGSMMCELNDIINELQLWQTGKGLILRGENQTFCSGGDLDTFQNILSPEQGYSMSGFIGQCLTNLSQLPLISVALVEGNALGGGAEMAMSCDFMVMSDDARFAFVQKKMGVITGFGAGTRLVRKFGTLKALEILASARTMDATECEQLGLASKILPHSENVLDLTKSWLHNYCDGDPKVVRNLKAMVVAASNLSLEDSHAIERRLFSELWGGESHLKAQKSKLKH</sequence>
<comment type="similarity">
    <text evidence="2 13">Belongs to the enoyl-CoA hydratase/isomerase family.</text>
</comment>
<evidence type="ECO:0000256" key="5">
    <source>
        <dbReference type="ARBA" id="ARBA00036343"/>
    </source>
</evidence>
<evidence type="ECO:0000256" key="12">
    <source>
        <dbReference type="ARBA" id="ARBA00056546"/>
    </source>
</evidence>
<keyword evidence="3" id="KW-0963">Cytoplasm</keyword>
<evidence type="ECO:0000256" key="4">
    <source>
        <dbReference type="ARBA" id="ARBA00023239"/>
    </source>
</evidence>
<dbReference type="PANTHER" id="PTHR11941">
    <property type="entry name" value="ENOYL-COA HYDRATASE-RELATED"/>
    <property type="match status" value="1"/>
</dbReference>
<organism evidence="14 15">
    <name type="scientific">Mytilus galloprovincialis</name>
    <name type="common">Mediterranean mussel</name>
    <dbReference type="NCBI Taxonomy" id="29158"/>
    <lineage>
        <taxon>Eukaryota</taxon>
        <taxon>Metazoa</taxon>
        <taxon>Spiralia</taxon>
        <taxon>Lophotrochozoa</taxon>
        <taxon>Mollusca</taxon>
        <taxon>Bivalvia</taxon>
        <taxon>Autobranchia</taxon>
        <taxon>Pteriomorphia</taxon>
        <taxon>Mytilida</taxon>
        <taxon>Mytiloidea</taxon>
        <taxon>Mytilidae</taxon>
        <taxon>Mytilinae</taxon>
        <taxon>Mytilus</taxon>
    </lineage>
</organism>
<evidence type="ECO:0000256" key="13">
    <source>
        <dbReference type="RuleBase" id="RU003707"/>
    </source>
</evidence>
<dbReference type="SUPFAM" id="SSF52096">
    <property type="entry name" value="ClpP/crotonase"/>
    <property type="match status" value="1"/>
</dbReference>
<accession>A0A8B6BQW5</accession>
<dbReference type="AlphaFoldDB" id="A0A8B6BQW5"/>
<protein>
    <recommendedName>
        <fullName evidence="8">Ethylmalonyl-CoA decarboxylase</fullName>
        <ecNumber evidence="7">4.1.1.94</ecNumber>
    </recommendedName>
    <alternativeName>
        <fullName evidence="10">Enoyl-CoA hydratase domain-containing protein 1</fullName>
    </alternativeName>
    <alternativeName>
        <fullName evidence="9">Methylmalonyl-CoA decarboxylase</fullName>
    </alternativeName>
</protein>
<dbReference type="InterPro" id="IPR029045">
    <property type="entry name" value="ClpP/crotonase-like_dom_sf"/>
</dbReference>
<evidence type="ECO:0000256" key="1">
    <source>
        <dbReference type="ARBA" id="ARBA00004514"/>
    </source>
</evidence>
<dbReference type="InterPro" id="IPR018376">
    <property type="entry name" value="Enoyl-CoA_hyd/isom_CS"/>
</dbReference>
<evidence type="ECO:0000256" key="9">
    <source>
        <dbReference type="ARBA" id="ARBA00042052"/>
    </source>
</evidence>
<dbReference type="Proteomes" id="UP000596742">
    <property type="component" value="Unassembled WGS sequence"/>
</dbReference>
<evidence type="ECO:0000256" key="2">
    <source>
        <dbReference type="ARBA" id="ARBA00005254"/>
    </source>
</evidence>
<dbReference type="OrthoDB" id="448450at2759"/>
<evidence type="ECO:0000256" key="8">
    <source>
        <dbReference type="ARBA" id="ARBA00039903"/>
    </source>
</evidence>
<comment type="catalytic activity">
    <reaction evidence="5">
        <text>(2S)-ethylmalonyl-CoA + H(+) = butanoyl-CoA + CO2</text>
        <dbReference type="Rhea" id="RHEA:32131"/>
        <dbReference type="ChEBI" id="CHEBI:15378"/>
        <dbReference type="ChEBI" id="CHEBI:16526"/>
        <dbReference type="ChEBI" id="CHEBI:57371"/>
        <dbReference type="ChEBI" id="CHEBI:60909"/>
        <dbReference type="EC" id="4.1.1.94"/>
    </reaction>
    <physiologicalReaction direction="left-to-right" evidence="5">
        <dbReference type="Rhea" id="RHEA:32132"/>
    </physiologicalReaction>
</comment>
<comment type="catalytic activity">
    <reaction evidence="6">
        <text>(2R)-ethylmalonyl-CoA + H(+) = butanoyl-CoA + CO2</text>
        <dbReference type="Rhea" id="RHEA:59540"/>
        <dbReference type="ChEBI" id="CHEBI:15378"/>
        <dbReference type="ChEBI" id="CHEBI:16526"/>
        <dbReference type="ChEBI" id="CHEBI:57371"/>
        <dbReference type="ChEBI" id="CHEBI:85316"/>
        <dbReference type="EC" id="4.1.1.94"/>
    </reaction>
    <physiologicalReaction direction="left-to-right" evidence="6">
        <dbReference type="Rhea" id="RHEA:59541"/>
    </physiologicalReaction>
</comment>
<evidence type="ECO:0000256" key="7">
    <source>
        <dbReference type="ARBA" id="ARBA00038883"/>
    </source>
</evidence>
<evidence type="ECO:0000256" key="3">
    <source>
        <dbReference type="ARBA" id="ARBA00022490"/>
    </source>
</evidence>
<evidence type="ECO:0000256" key="6">
    <source>
        <dbReference type="ARBA" id="ARBA00036541"/>
    </source>
</evidence>
<keyword evidence="15" id="KW-1185">Reference proteome</keyword>
<dbReference type="EC" id="4.1.1.94" evidence="7"/>
<dbReference type="EMBL" id="UYJE01000508">
    <property type="protein sequence ID" value="VDH93793.1"/>
    <property type="molecule type" value="Genomic_DNA"/>
</dbReference>
<proteinExistence type="inferred from homology"/>
<dbReference type="GO" id="GO:0005829">
    <property type="term" value="C:cytosol"/>
    <property type="evidence" value="ECO:0007669"/>
    <property type="project" value="UniProtKB-SubCell"/>
</dbReference>
<dbReference type="CDD" id="cd06558">
    <property type="entry name" value="crotonase-like"/>
    <property type="match status" value="1"/>
</dbReference>
<reference evidence="14" key="1">
    <citation type="submission" date="2018-11" db="EMBL/GenBank/DDBJ databases">
        <authorList>
            <person name="Alioto T."/>
            <person name="Alioto T."/>
        </authorList>
    </citation>
    <scope>NUCLEOTIDE SEQUENCE</scope>
</reference>
<evidence type="ECO:0000256" key="11">
    <source>
        <dbReference type="ARBA" id="ARBA00047446"/>
    </source>
</evidence>
<comment type="subcellular location">
    <subcellularLocation>
        <location evidence="1">Cytoplasm</location>
        <location evidence="1">Cytosol</location>
    </subcellularLocation>
</comment>
<comment type="catalytic activity">
    <reaction evidence="11">
        <text>(S)-methylmalonyl-CoA + H(+) = propanoyl-CoA + CO2</text>
        <dbReference type="Rhea" id="RHEA:61340"/>
        <dbReference type="ChEBI" id="CHEBI:15378"/>
        <dbReference type="ChEBI" id="CHEBI:16526"/>
        <dbReference type="ChEBI" id="CHEBI:57327"/>
        <dbReference type="ChEBI" id="CHEBI:57392"/>
        <dbReference type="EC" id="4.1.1.94"/>
    </reaction>
    <physiologicalReaction direction="left-to-right" evidence="11">
        <dbReference type="Rhea" id="RHEA:61341"/>
    </physiologicalReaction>
</comment>